<dbReference type="EMBL" id="CAJVPZ010040587">
    <property type="protein sequence ID" value="CAG8759923.1"/>
    <property type="molecule type" value="Genomic_DNA"/>
</dbReference>
<protein>
    <submittedName>
        <fullName evidence="1">14042_t:CDS:1</fullName>
    </submittedName>
</protein>
<dbReference type="Proteomes" id="UP000789396">
    <property type="component" value="Unassembled WGS sequence"/>
</dbReference>
<keyword evidence="2" id="KW-1185">Reference proteome</keyword>
<reference evidence="1" key="1">
    <citation type="submission" date="2021-06" db="EMBL/GenBank/DDBJ databases">
        <authorList>
            <person name="Kallberg Y."/>
            <person name="Tangrot J."/>
            <person name="Rosling A."/>
        </authorList>
    </citation>
    <scope>NUCLEOTIDE SEQUENCE</scope>
    <source>
        <strain evidence="1">IN212</strain>
    </source>
</reference>
<dbReference type="AlphaFoldDB" id="A0A9N9J1W8"/>
<sequence>LAVIPYNEYIKAIKRLLNPNDFEIVEFIEEECIEIMQTHILHLTMTMDNKHNNYFLPEETQLPFFHALPKVHKNPLKCRPIVGMHSSSTKRISVFLSQILKNWIEELEKLDPENWTPLRDNF</sequence>
<evidence type="ECO:0000313" key="1">
    <source>
        <dbReference type="EMBL" id="CAG8759923.1"/>
    </source>
</evidence>
<organism evidence="1 2">
    <name type="scientific">Racocetra fulgida</name>
    <dbReference type="NCBI Taxonomy" id="60492"/>
    <lineage>
        <taxon>Eukaryota</taxon>
        <taxon>Fungi</taxon>
        <taxon>Fungi incertae sedis</taxon>
        <taxon>Mucoromycota</taxon>
        <taxon>Glomeromycotina</taxon>
        <taxon>Glomeromycetes</taxon>
        <taxon>Diversisporales</taxon>
        <taxon>Gigasporaceae</taxon>
        <taxon>Racocetra</taxon>
    </lineage>
</organism>
<evidence type="ECO:0000313" key="2">
    <source>
        <dbReference type="Proteomes" id="UP000789396"/>
    </source>
</evidence>
<proteinExistence type="predicted"/>
<dbReference type="OrthoDB" id="2437262at2759"/>
<accession>A0A9N9J1W8</accession>
<name>A0A9N9J1W8_9GLOM</name>
<feature type="non-terminal residue" evidence="1">
    <location>
        <position position="1"/>
    </location>
</feature>
<comment type="caution">
    <text evidence="1">The sequence shown here is derived from an EMBL/GenBank/DDBJ whole genome shotgun (WGS) entry which is preliminary data.</text>
</comment>
<gene>
    <name evidence="1" type="ORF">RFULGI_LOCUS14228</name>
</gene>